<dbReference type="EMBL" id="FQXE01000003">
    <property type="protein sequence ID" value="SHH36852.1"/>
    <property type="molecule type" value="Genomic_DNA"/>
</dbReference>
<evidence type="ECO:0000256" key="2">
    <source>
        <dbReference type="SAM" id="SignalP"/>
    </source>
</evidence>
<dbReference type="CDD" id="cd07012">
    <property type="entry name" value="PBP2_Bug_TTT"/>
    <property type="match status" value="1"/>
</dbReference>
<accession>A0A1M5SE20</accession>
<comment type="similarity">
    <text evidence="1">Belongs to the UPF0065 (bug) family.</text>
</comment>
<evidence type="ECO:0000313" key="4">
    <source>
        <dbReference type="Proteomes" id="UP000184226"/>
    </source>
</evidence>
<dbReference type="Gene3D" id="3.40.190.10">
    <property type="entry name" value="Periplasmic binding protein-like II"/>
    <property type="match status" value="1"/>
</dbReference>
<dbReference type="Gene3D" id="3.40.190.150">
    <property type="entry name" value="Bordetella uptake gene, domain 1"/>
    <property type="match status" value="1"/>
</dbReference>
<dbReference type="PANTHER" id="PTHR42928:SF5">
    <property type="entry name" value="BLR1237 PROTEIN"/>
    <property type="match status" value="1"/>
</dbReference>
<feature type="signal peptide" evidence="2">
    <location>
        <begin position="1"/>
        <end position="24"/>
    </location>
</feature>
<gene>
    <name evidence="3" type="ORF">SAMN04488135_10356</name>
</gene>
<organism evidence="3 4">
    <name type="scientific">Pollutimonas bauzanensis</name>
    <dbReference type="NCBI Taxonomy" id="658167"/>
    <lineage>
        <taxon>Bacteria</taxon>
        <taxon>Pseudomonadati</taxon>
        <taxon>Pseudomonadota</taxon>
        <taxon>Betaproteobacteria</taxon>
        <taxon>Burkholderiales</taxon>
        <taxon>Alcaligenaceae</taxon>
        <taxon>Pollutimonas</taxon>
    </lineage>
</organism>
<dbReference type="PIRSF" id="PIRSF017082">
    <property type="entry name" value="YflP"/>
    <property type="match status" value="1"/>
</dbReference>
<keyword evidence="3" id="KW-0675">Receptor</keyword>
<dbReference type="AlphaFoldDB" id="A0A1M5SE20"/>
<feature type="chain" id="PRO_5012838761" evidence="2">
    <location>
        <begin position="25"/>
        <end position="324"/>
    </location>
</feature>
<dbReference type="Pfam" id="PF03401">
    <property type="entry name" value="TctC"/>
    <property type="match status" value="1"/>
</dbReference>
<dbReference type="InterPro" id="IPR042100">
    <property type="entry name" value="Bug_dom1"/>
</dbReference>
<protein>
    <submittedName>
        <fullName evidence="3">Tripartite-type tricarboxylate transporter, receptor component TctC</fullName>
    </submittedName>
</protein>
<dbReference type="Proteomes" id="UP000184226">
    <property type="component" value="Unassembled WGS sequence"/>
</dbReference>
<name>A0A1M5SE20_9BURK</name>
<dbReference type="STRING" id="658167.SAMN04488135_10356"/>
<dbReference type="InterPro" id="IPR005064">
    <property type="entry name" value="BUG"/>
</dbReference>
<dbReference type="RefSeq" id="WP_073102258.1">
    <property type="nucleotide sequence ID" value="NZ_FQXE01000003.1"/>
</dbReference>
<dbReference type="SUPFAM" id="SSF53850">
    <property type="entry name" value="Periplasmic binding protein-like II"/>
    <property type="match status" value="1"/>
</dbReference>
<keyword evidence="4" id="KW-1185">Reference proteome</keyword>
<keyword evidence="2" id="KW-0732">Signal</keyword>
<evidence type="ECO:0000313" key="3">
    <source>
        <dbReference type="EMBL" id="SHH36852.1"/>
    </source>
</evidence>
<proteinExistence type="inferred from homology"/>
<reference evidence="3 4" key="1">
    <citation type="submission" date="2016-11" db="EMBL/GenBank/DDBJ databases">
        <authorList>
            <person name="Jaros S."/>
            <person name="Januszkiewicz K."/>
            <person name="Wedrychowicz H."/>
        </authorList>
    </citation>
    <scope>NUCLEOTIDE SEQUENCE [LARGE SCALE GENOMIC DNA]</scope>
    <source>
        <strain evidence="3 4">CGMCC 1.10190</strain>
    </source>
</reference>
<evidence type="ECO:0000256" key="1">
    <source>
        <dbReference type="ARBA" id="ARBA00006987"/>
    </source>
</evidence>
<dbReference type="OrthoDB" id="8677466at2"/>
<sequence length="324" mass="34062">MNRREALQSLGLLATIALPTISGAQTTYPTRPVTLIVPYSPGGATDNVARVIAQHLQSALGQPVIIDNRAGANGRIGTNAVAQAKPNGYVLLLGGIGPITIAPHLESVPYDPFNDFQPISLLVKNDVVLLVNPSVPADDVAALIKYLKANPGKLNYASSGTGGPFHLSGELFKSMAEVDLIHVPYKGDAPALADLIAGNTQVMFTTISACRQYIESKRVKAIASAGTERSSRLPDLPTISESGLPGFSSETWQALFAPAGTPPDIINALEASLIKTMKVPALRTALQDQGNSVVGGGQAECRQFIKAEYDKWGDVVAKARISAS</sequence>
<dbReference type="PANTHER" id="PTHR42928">
    <property type="entry name" value="TRICARBOXYLATE-BINDING PROTEIN"/>
    <property type="match status" value="1"/>
</dbReference>